<keyword evidence="5 7" id="KW-0648">Protein biosynthesis</keyword>
<keyword evidence="7" id="KW-0963">Cytoplasm</keyword>
<dbReference type="NCBIfam" id="NF009381">
    <property type="entry name" value="PRK12740.1-5"/>
    <property type="match status" value="1"/>
</dbReference>
<feature type="domain" description="Tr-type G" evidence="8">
    <location>
        <begin position="8"/>
        <end position="282"/>
    </location>
</feature>
<dbReference type="InterPro" id="IPR004161">
    <property type="entry name" value="EFTu-like_2"/>
</dbReference>
<dbReference type="Gene3D" id="2.40.30.10">
    <property type="entry name" value="Translation factors"/>
    <property type="match status" value="1"/>
</dbReference>
<dbReference type="FunFam" id="2.40.30.10:FF:000006">
    <property type="entry name" value="Elongation factor G"/>
    <property type="match status" value="1"/>
</dbReference>
<feature type="binding site" evidence="7">
    <location>
        <begin position="81"/>
        <end position="85"/>
    </location>
    <ligand>
        <name>GTP</name>
        <dbReference type="ChEBI" id="CHEBI:37565"/>
    </ligand>
</feature>
<dbReference type="SMART" id="SM00889">
    <property type="entry name" value="EFG_IV"/>
    <property type="match status" value="1"/>
</dbReference>
<dbReference type="RefSeq" id="WP_272437328.1">
    <property type="nucleotide sequence ID" value="NZ_JAMQKB010000016.1"/>
</dbReference>
<reference evidence="9" key="1">
    <citation type="submission" date="2022-06" db="EMBL/GenBank/DDBJ databases">
        <title>Aquibacillus sp. a new bacterium isolated from soil saline samples.</title>
        <authorList>
            <person name="Galisteo C."/>
            <person name="De La Haba R."/>
            <person name="Sanchez-Porro C."/>
            <person name="Ventosa A."/>
        </authorList>
    </citation>
    <scope>NUCLEOTIDE SEQUENCE</scope>
    <source>
        <strain evidence="9">3ASR75-11</strain>
    </source>
</reference>
<dbReference type="FunFam" id="3.30.230.10:FF:000003">
    <property type="entry name" value="Elongation factor G"/>
    <property type="match status" value="1"/>
</dbReference>
<dbReference type="CDD" id="cd03713">
    <property type="entry name" value="EFG_mtEFG_C"/>
    <property type="match status" value="1"/>
</dbReference>
<evidence type="ECO:0000256" key="6">
    <source>
        <dbReference type="ARBA" id="ARBA00023134"/>
    </source>
</evidence>
<dbReference type="InterPro" id="IPR014721">
    <property type="entry name" value="Ribsml_uS5_D2-typ_fold_subgr"/>
</dbReference>
<dbReference type="InterPro" id="IPR035647">
    <property type="entry name" value="EFG_III/V"/>
</dbReference>
<evidence type="ECO:0000256" key="3">
    <source>
        <dbReference type="ARBA" id="ARBA00022741"/>
    </source>
</evidence>
<gene>
    <name evidence="7 9" type="primary">fusA</name>
    <name evidence="9" type="ORF">NC797_13495</name>
</gene>
<dbReference type="InterPro" id="IPR047872">
    <property type="entry name" value="EFG_IV"/>
</dbReference>
<dbReference type="PROSITE" id="PS00301">
    <property type="entry name" value="G_TR_1"/>
    <property type="match status" value="1"/>
</dbReference>
<keyword evidence="4 7" id="KW-0251">Elongation factor</keyword>
<feature type="binding site" evidence="7">
    <location>
        <begin position="17"/>
        <end position="24"/>
    </location>
    <ligand>
        <name>GTP</name>
        <dbReference type="ChEBI" id="CHEBI:37565"/>
    </ligand>
</feature>
<dbReference type="GO" id="GO:0003924">
    <property type="term" value="F:GTPase activity"/>
    <property type="evidence" value="ECO:0007669"/>
    <property type="project" value="InterPro"/>
</dbReference>
<dbReference type="Proteomes" id="UP001145050">
    <property type="component" value="Unassembled WGS sequence"/>
</dbReference>
<dbReference type="Gene3D" id="3.30.70.870">
    <property type="entry name" value="Elongation Factor G (Translational Gtpase), domain 3"/>
    <property type="match status" value="1"/>
</dbReference>
<dbReference type="FunFam" id="3.40.50.300:FF:000029">
    <property type="entry name" value="Elongation factor G"/>
    <property type="match status" value="1"/>
</dbReference>
<dbReference type="InterPro" id="IPR041095">
    <property type="entry name" value="EFG_II"/>
</dbReference>
<dbReference type="PANTHER" id="PTHR43261">
    <property type="entry name" value="TRANSLATION ELONGATION FACTOR G-RELATED"/>
    <property type="match status" value="1"/>
</dbReference>
<evidence type="ECO:0000256" key="1">
    <source>
        <dbReference type="ARBA" id="ARBA00005870"/>
    </source>
</evidence>
<dbReference type="InterPro" id="IPR009022">
    <property type="entry name" value="EFG_III"/>
</dbReference>
<dbReference type="InterPro" id="IPR000795">
    <property type="entry name" value="T_Tr_GTP-bd_dom"/>
</dbReference>
<dbReference type="InterPro" id="IPR035649">
    <property type="entry name" value="EFG_V"/>
</dbReference>
<dbReference type="InterPro" id="IPR005225">
    <property type="entry name" value="Small_GTP-bd"/>
</dbReference>
<feature type="binding site" evidence="7">
    <location>
        <begin position="135"/>
        <end position="138"/>
    </location>
    <ligand>
        <name>GTP</name>
        <dbReference type="ChEBI" id="CHEBI:37565"/>
    </ligand>
</feature>
<evidence type="ECO:0000256" key="5">
    <source>
        <dbReference type="ARBA" id="ARBA00022917"/>
    </source>
</evidence>
<accession>A0A9X4APG4</accession>
<dbReference type="FunFam" id="3.30.70.870:FF:000001">
    <property type="entry name" value="Elongation factor G"/>
    <property type="match status" value="1"/>
</dbReference>
<dbReference type="SUPFAM" id="SSF54980">
    <property type="entry name" value="EF-G C-terminal domain-like"/>
    <property type="match status" value="2"/>
</dbReference>
<dbReference type="NCBIfam" id="NF009379">
    <property type="entry name" value="PRK12740.1-3"/>
    <property type="match status" value="1"/>
</dbReference>
<dbReference type="Pfam" id="PF14492">
    <property type="entry name" value="EFG_III"/>
    <property type="match status" value="1"/>
</dbReference>
<dbReference type="CDD" id="cd01886">
    <property type="entry name" value="EF-G"/>
    <property type="match status" value="1"/>
</dbReference>
<dbReference type="Gene3D" id="3.30.70.240">
    <property type="match status" value="1"/>
</dbReference>
<dbReference type="InterPro" id="IPR031157">
    <property type="entry name" value="G_TR_CS"/>
</dbReference>
<dbReference type="InterPro" id="IPR027417">
    <property type="entry name" value="P-loop_NTPase"/>
</dbReference>
<evidence type="ECO:0000256" key="7">
    <source>
        <dbReference type="HAMAP-Rule" id="MF_00054"/>
    </source>
</evidence>
<evidence type="ECO:0000313" key="9">
    <source>
        <dbReference type="EMBL" id="MDC3425515.1"/>
    </source>
</evidence>
<dbReference type="CDD" id="cd04088">
    <property type="entry name" value="EFG_mtEFG_II"/>
    <property type="match status" value="1"/>
</dbReference>
<dbReference type="Pfam" id="PF03144">
    <property type="entry name" value="GTP_EFTU_D2"/>
    <property type="match status" value="1"/>
</dbReference>
<protein>
    <recommendedName>
        <fullName evidence="2 7">Elongation factor G</fullName>
        <shortName evidence="7">EF-G</shortName>
    </recommendedName>
</protein>
<sequence>MPREFSLEKTRNIGIMAHIDAGKTTATERILFYTGRIHKIGETHEGASQMDWMEQEQERGITITSAATTAQWKGHRINIIDTPGHVDFTVEVERSLRVLDGSVALLDAQSGVEPQTETVWRQATTYGVPRVVFVNKMDKIGADFLYSLKTIHDRLGANAHPVQLPIGAEDNFEGIIDLIDMEAYYYLDDLGTRAESRAIPAELKDQAEEYRTKLVEAVAELDEELMMKYLEGEEVTKEELKAGIRKATLDVEFYPVFCGSAFKNKGVQLLLDGVIDYLPSPMDVPPIEGIIPNTEDKVVRKADDNEPFSALAFKVATDPYVGKLTFFRVYSGTLKAGSYVKNSIKDKRERVGRILQMHANHREEISEVYAGDIAGAVGLKDTSTGDTLCDEKSLVILESMEFPEPVISVAIEPKTKADQDKMAVALGKLAEEDPTFKTETNPETGQTIISGMGELHLDIIVDRLKREFKVEANVGAPQVAYRETFRASAQVEGKFVKQSGGRGQYGHVWVKFEPNEEGAGFEFVNKIVGGVVPREYIPSVEAGIKESMENGVVAGYPLIDVKATLYDGSYHDVDSNEMAFKVAASMALKAAKNKCQPVLLEPMMKVEVVIPEEYMGDIMGDITSRRGRVEGMGTRGPAQIVNAFVPLAEMFGYATALRSNTQGRGQYTMHFDHYEEVPKSISEEIIKKNAGE</sequence>
<dbReference type="GO" id="GO:0032790">
    <property type="term" value="P:ribosome disassembly"/>
    <property type="evidence" value="ECO:0007669"/>
    <property type="project" value="TreeGrafter"/>
</dbReference>
<dbReference type="NCBIfam" id="TIGR00484">
    <property type="entry name" value="EF-G"/>
    <property type="match status" value="1"/>
</dbReference>
<dbReference type="GO" id="GO:0003746">
    <property type="term" value="F:translation elongation factor activity"/>
    <property type="evidence" value="ECO:0007669"/>
    <property type="project" value="UniProtKB-UniRule"/>
</dbReference>
<comment type="similarity">
    <text evidence="1 7">Belongs to the TRAFAC class translation factor GTPase superfamily. Classic translation factor GTPase family. EF-G/EF-2 subfamily.</text>
</comment>
<keyword evidence="6 7" id="KW-0342">GTP-binding</keyword>
<dbReference type="FunFam" id="3.30.70.240:FF:000001">
    <property type="entry name" value="Elongation factor G"/>
    <property type="match status" value="1"/>
</dbReference>
<dbReference type="GO" id="GO:0005525">
    <property type="term" value="F:GTP binding"/>
    <property type="evidence" value="ECO:0007669"/>
    <property type="project" value="UniProtKB-UniRule"/>
</dbReference>
<dbReference type="SMART" id="SM00838">
    <property type="entry name" value="EFG_C"/>
    <property type="match status" value="1"/>
</dbReference>
<dbReference type="NCBIfam" id="TIGR00231">
    <property type="entry name" value="small_GTP"/>
    <property type="match status" value="1"/>
</dbReference>
<dbReference type="SUPFAM" id="SSF54211">
    <property type="entry name" value="Ribosomal protein S5 domain 2-like"/>
    <property type="match status" value="1"/>
</dbReference>
<dbReference type="Gene3D" id="3.30.230.10">
    <property type="match status" value="1"/>
</dbReference>
<keyword evidence="10" id="KW-1185">Reference proteome</keyword>
<dbReference type="HAMAP" id="MF_00054_B">
    <property type="entry name" value="EF_G_EF_2_B"/>
    <property type="match status" value="1"/>
</dbReference>
<comment type="caution">
    <text evidence="9">The sequence shown here is derived from an EMBL/GenBank/DDBJ whole genome shotgun (WGS) entry which is preliminary data.</text>
</comment>
<dbReference type="SUPFAM" id="SSF50447">
    <property type="entry name" value="Translation proteins"/>
    <property type="match status" value="1"/>
</dbReference>
<dbReference type="PRINTS" id="PR00315">
    <property type="entry name" value="ELONGATNFCT"/>
</dbReference>
<dbReference type="Pfam" id="PF00009">
    <property type="entry name" value="GTP_EFTU"/>
    <property type="match status" value="1"/>
</dbReference>
<dbReference type="Gene3D" id="3.40.50.300">
    <property type="entry name" value="P-loop containing nucleotide triphosphate hydrolases"/>
    <property type="match status" value="1"/>
</dbReference>
<keyword evidence="3 7" id="KW-0547">Nucleotide-binding</keyword>
<dbReference type="AlphaFoldDB" id="A0A9X4APG4"/>
<organism evidence="9 10">
    <name type="scientific">Terrihalobacillus insolitus</name>
    <dbReference type="NCBI Taxonomy" id="2950438"/>
    <lineage>
        <taxon>Bacteria</taxon>
        <taxon>Bacillati</taxon>
        <taxon>Bacillota</taxon>
        <taxon>Bacilli</taxon>
        <taxon>Bacillales</taxon>
        <taxon>Bacillaceae</taxon>
        <taxon>Terrihalobacillus</taxon>
    </lineage>
</organism>
<dbReference type="GO" id="GO:0005737">
    <property type="term" value="C:cytoplasm"/>
    <property type="evidence" value="ECO:0007669"/>
    <property type="project" value="UniProtKB-SubCell"/>
</dbReference>
<evidence type="ECO:0000256" key="2">
    <source>
        <dbReference type="ARBA" id="ARBA00017872"/>
    </source>
</evidence>
<dbReference type="CDD" id="cd01434">
    <property type="entry name" value="EFG_mtEFG1_IV"/>
    <property type="match status" value="1"/>
</dbReference>
<name>A0A9X4APG4_9BACI</name>
<evidence type="ECO:0000259" key="8">
    <source>
        <dbReference type="PROSITE" id="PS51722"/>
    </source>
</evidence>
<dbReference type="CDD" id="cd16262">
    <property type="entry name" value="EFG_III"/>
    <property type="match status" value="1"/>
</dbReference>
<comment type="function">
    <text evidence="7">Catalyzes the GTP-dependent ribosomal translocation step during translation elongation. During this step, the ribosome changes from the pre-translocational (PRE) to the post-translocational (POST) state as the newly formed A-site-bound peptidyl-tRNA and P-site-bound deacylated tRNA move to the P and E sites, respectively. Catalyzes the coordinated movement of the two tRNA molecules, the mRNA and conformational changes in the ribosome.</text>
</comment>
<dbReference type="Pfam" id="PF03764">
    <property type="entry name" value="EFG_IV"/>
    <property type="match status" value="1"/>
</dbReference>
<dbReference type="Pfam" id="PF00679">
    <property type="entry name" value="EFG_C"/>
    <property type="match status" value="1"/>
</dbReference>
<dbReference type="SUPFAM" id="SSF52540">
    <property type="entry name" value="P-loop containing nucleoside triphosphate hydrolases"/>
    <property type="match status" value="1"/>
</dbReference>
<dbReference type="InterPro" id="IPR009000">
    <property type="entry name" value="Transl_B-barrel_sf"/>
</dbReference>
<dbReference type="InterPro" id="IPR020568">
    <property type="entry name" value="Ribosomal_Su5_D2-typ_SF"/>
</dbReference>
<comment type="subcellular location">
    <subcellularLocation>
        <location evidence="7">Cytoplasm</location>
    </subcellularLocation>
</comment>
<dbReference type="InterPro" id="IPR000640">
    <property type="entry name" value="EFG_V-like"/>
</dbReference>
<proteinExistence type="inferred from homology"/>
<evidence type="ECO:0000256" key="4">
    <source>
        <dbReference type="ARBA" id="ARBA00022768"/>
    </source>
</evidence>
<evidence type="ECO:0000313" key="10">
    <source>
        <dbReference type="Proteomes" id="UP001145050"/>
    </source>
</evidence>
<dbReference type="InterPro" id="IPR005517">
    <property type="entry name" value="Transl_elong_EFG/EF2_IV"/>
</dbReference>
<dbReference type="EMBL" id="JAMQKB010000016">
    <property type="protein sequence ID" value="MDC3425515.1"/>
    <property type="molecule type" value="Genomic_DNA"/>
</dbReference>
<dbReference type="PROSITE" id="PS51722">
    <property type="entry name" value="G_TR_2"/>
    <property type="match status" value="1"/>
</dbReference>
<dbReference type="InterPro" id="IPR004540">
    <property type="entry name" value="Transl_elong_EFG/EF2"/>
</dbReference>
<dbReference type="PANTHER" id="PTHR43261:SF1">
    <property type="entry name" value="RIBOSOME-RELEASING FACTOR 2, MITOCHONDRIAL"/>
    <property type="match status" value="1"/>
</dbReference>
<dbReference type="NCBIfam" id="NF009891">
    <property type="entry name" value="PRK13351.1-1"/>
    <property type="match status" value="1"/>
</dbReference>